<evidence type="ECO:0000256" key="7">
    <source>
        <dbReference type="RuleBase" id="RU004466"/>
    </source>
</evidence>
<gene>
    <name evidence="8" type="ORF">HGT73_07170</name>
</gene>
<dbReference type="Pfam" id="PF00348">
    <property type="entry name" value="polyprenyl_synt"/>
    <property type="match status" value="1"/>
</dbReference>
<dbReference type="EMBL" id="JABBFO010000005">
    <property type="protein sequence ID" value="MBT0727165.1"/>
    <property type="molecule type" value="Genomic_DNA"/>
</dbReference>
<keyword evidence="5" id="KW-0460">Magnesium</keyword>
<evidence type="ECO:0000256" key="2">
    <source>
        <dbReference type="ARBA" id="ARBA00006706"/>
    </source>
</evidence>
<dbReference type="SFLD" id="SFLDS00005">
    <property type="entry name" value="Isoprenoid_Synthase_Type_I"/>
    <property type="match status" value="1"/>
</dbReference>
<keyword evidence="6" id="KW-0414">Isoprene biosynthesis</keyword>
<keyword evidence="9" id="KW-1185">Reference proteome</keyword>
<dbReference type="PANTHER" id="PTHR43281">
    <property type="entry name" value="FARNESYL DIPHOSPHATE SYNTHASE"/>
    <property type="match status" value="1"/>
</dbReference>
<dbReference type="InterPro" id="IPR000092">
    <property type="entry name" value="Polyprenyl_synt"/>
</dbReference>
<evidence type="ECO:0000256" key="3">
    <source>
        <dbReference type="ARBA" id="ARBA00022679"/>
    </source>
</evidence>
<dbReference type="RefSeq" id="WP_214213117.1">
    <property type="nucleotide sequence ID" value="NZ_JABBFO010000005.1"/>
</dbReference>
<accession>A0ABS5T479</accession>
<dbReference type="SUPFAM" id="SSF48576">
    <property type="entry name" value="Terpenoid synthases"/>
    <property type="match status" value="1"/>
</dbReference>
<protein>
    <submittedName>
        <fullName evidence="8">Polyprenyl synthetase family protein</fullName>
    </submittedName>
</protein>
<evidence type="ECO:0000256" key="5">
    <source>
        <dbReference type="ARBA" id="ARBA00022842"/>
    </source>
</evidence>
<comment type="cofactor">
    <cofactor evidence="1">
        <name>Mg(2+)</name>
        <dbReference type="ChEBI" id="CHEBI:18420"/>
    </cofactor>
</comment>
<evidence type="ECO:0000256" key="4">
    <source>
        <dbReference type="ARBA" id="ARBA00022723"/>
    </source>
</evidence>
<evidence type="ECO:0000256" key="6">
    <source>
        <dbReference type="ARBA" id="ARBA00023229"/>
    </source>
</evidence>
<keyword evidence="4" id="KW-0479">Metal-binding</keyword>
<name>A0ABS5T479_9GAMM</name>
<organism evidence="8 9">
    <name type="scientific">Rosenbergiella australiborealis</name>
    <dbReference type="NCBI Taxonomy" id="1544696"/>
    <lineage>
        <taxon>Bacteria</taxon>
        <taxon>Pseudomonadati</taxon>
        <taxon>Pseudomonadota</taxon>
        <taxon>Gammaproteobacteria</taxon>
        <taxon>Enterobacterales</taxon>
        <taxon>Erwiniaceae</taxon>
        <taxon>Rosenbergiella</taxon>
    </lineage>
</organism>
<evidence type="ECO:0000256" key="1">
    <source>
        <dbReference type="ARBA" id="ARBA00001946"/>
    </source>
</evidence>
<comment type="similarity">
    <text evidence="2 7">Belongs to the FPP/GGPP synthase family.</text>
</comment>
<reference evidence="8 9" key="1">
    <citation type="submission" date="2020-04" db="EMBL/GenBank/DDBJ databases">
        <title>Genome sequencing of Rosenbergiella species.</title>
        <authorList>
            <person name="Alvarez-Perez S."/>
            <person name="Lievens B."/>
        </authorList>
    </citation>
    <scope>NUCLEOTIDE SEQUENCE [LARGE SCALE GENOMIC DNA]</scope>
    <source>
        <strain evidence="8 9">CdVSA20.1</strain>
    </source>
</reference>
<comment type="caution">
    <text evidence="8">The sequence shown here is derived from an EMBL/GenBank/DDBJ whole genome shotgun (WGS) entry which is preliminary data.</text>
</comment>
<dbReference type="CDD" id="cd00685">
    <property type="entry name" value="Trans_IPPS_HT"/>
    <property type="match status" value="1"/>
</dbReference>
<evidence type="ECO:0000313" key="8">
    <source>
        <dbReference type="EMBL" id="MBT0727165.1"/>
    </source>
</evidence>
<dbReference type="InterPro" id="IPR008949">
    <property type="entry name" value="Isoprenoid_synthase_dom_sf"/>
</dbReference>
<keyword evidence="3 7" id="KW-0808">Transferase</keyword>
<sequence length="302" mass="33398">MSVGIDESKRVAPESITLTLKAIEQRLDYWLPLSSEREKVSMAMRQGTLAPGKRIRPLLLLLMAQDLGGGSSTTGMLDFACAVEIIHAASLILDDMPCMDNALLRRNQPTIHCQFGEPVALLAVIALVSKAFQIISQAEGIDEKAKNSAVSELAQAIGLQGLVQGQYQDINEGHQPRSQEAIALTNHYKTSTLFCAALQMAAIATGATMTVREHLRHCSFNLGQAFQLLDDLSDGSNETGKDPHQDAGKSTWVNVFGTRKSEKQLREHLDVAYHYFAQACRHRQSTQYFVQQWFEQKLAMII</sequence>
<dbReference type="InterPro" id="IPR033749">
    <property type="entry name" value="Polyprenyl_synt_CS"/>
</dbReference>
<dbReference type="Proteomes" id="UP000786875">
    <property type="component" value="Unassembled WGS sequence"/>
</dbReference>
<dbReference type="Gene3D" id="1.10.600.10">
    <property type="entry name" value="Farnesyl Diphosphate Synthase"/>
    <property type="match status" value="1"/>
</dbReference>
<dbReference type="PANTHER" id="PTHR43281:SF1">
    <property type="entry name" value="FARNESYL DIPHOSPHATE SYNTHASE"/>
    <property type="match status" value="1"/>
</dbReference>
<evidence type="ECO:0000313" key="9">
    <source>
        <dbReference type="Proteomes" id="UP000786875"/>
    </source>
</evidence>
<proteinExistence type="inferred from homology"/>
<dbReference type="PROSITE" id="PS00444">
    <property type="entry name" value="POLYPRENYL_SYNTHASE_2"/>
    <property type="match status" value="1"/>
</dbReference>